<protein>
    <recommendedName>
        <fullName evidence="2">Acb2/Tad1 hairpin domain-containing protein</fullName>
    </recommendedName>
</protein>
<organism evidence="3 4">
    <name type="scientific">Lactonifactor longoviformis DSM 17459</name>
    <dbReference type="NCBI Taxonomy" id="1122155"/>
    <lineage>
        <taxon>Bacteria</taxon>
        <taxon>Bacillati</taxon>
        <taxon>Bacillota</taxon>
        <taxon>Clostridia</taxon>
        <taxon>Eubacteriales</taxon>
        <taxon>Clostridiaceae</taxon>
        <taxon>Lactonifactor</taxon>
    </lineage>
</organism>
<dbReference type="Proteomes" id="UP000184245">
    <property type="component" value="Unassembled WGS sequence"/>
</dbReference>
<gene>
    <name evidence="3" type="ORF">SAMN02745158_04431</name>
</gene>
<reference evidence="3 4" key="1">
    <citation type="submission" date="2016-11" db="EMBL/GenBank/DDBJ databases">
        <authorList>
            <person name="Jaros S."/>
            <person name="Januszkiewicz K."/>
            <person name="Wedrychowicz H."/>
        </authorList>
    </citation>
    <scope>NUCLEOTIDE SEQUENCE [LARGE SCALE GENOMIC DNA]</scope>
    <source>
        <strain evidence="3 4">DSM 17459</strain>
    </source>
</reference>
<feature type="domain" description="Acb2/Tad1 hairpin" evidence="2">
    <location>
        <begin position="1"/>
        <end position="65"/>
    </location>
</feature>
<evidence type="ECO:0000259" key="2">
    <source>
        <dbReference type="Pfam" id="PF24729"/>
    </source>
</evidence>
<accession>A0A1M5D616</accession>
<evidence type="ECO:0000313" key="4">
    <source>
        <dbReference type="Proteomes" id="UP000184245"/>
    </source>
</evidence>
<proteinExistence type="predicted"/>
<dbReference type="Pfam" id="PF24729">
    <property type="entry name" value="Acb2_Tad1_hairpin"/>
    <property type="match status" value="1"/>
</dbReference>
<evidence type="ECO:0000256" key="1">
    <source>
        <dbReference type="ARBA" id="ARBA00022741"/>
    </source>
</evidence>
<dbReference type="OrthoDB" id="4257351at2"/>
<dbReference type="EMBL" id="FQVI01000057">
    <property type="protein sequence ID" value="SHF62438.1"/>
    <property type="molecule type" value="Genomic_DNA"/>
</dbReference>
<dbReference type="RefSeq" id="WP_072854916.1">
    <property type="nucleotide sequence ID" value="NZ_FQVI01000057.1"/>
</dbReference>
<name>A0A1M5D616_9CLOT</name>
<evidence type="ECO:0000313" key="3">
    <source>
        <dbReference type="EMBL" id="SHF62438.1"/>
    </source>
</evidence>
<dbReference type="AlphaFoldDB" id="A0A1M5D616"/>
<dbReference type="GO" id="GO:0000166">
    <property type="term" value="F:nucleotide binding"/>
    <property type="evidence" value="ECO:0007669"/>
    <property type="project" value="UniProtKB-KW"/>
</dbReference>
<dbReference type="STRING" id="1122155.SAMN02745158_04431"/>
<sequence length="67" mass="7779">MNNQIENNFMYHAPKAYQQEKYEAIRAKAKELAYLIDEECPPSREKSLAMTKLEESVMWANAAVARN</sequence>
<dbReference type="InterPro" id="IPR056098">
    <property type="entry name" value="Acb2/Tad1_hairpin"/>
</dbReference>
<keyword evidence="4" id="KW-1185">Reference proteome</keyword>
<keyword evidence="1" id="KW-0547">Nucleotide-binding</keyword>